<accession>A0A8X6NLM9</accession>
<name>A0A8X6NLM9_NEPPI</name>
<dbReference type="AlphaFoldDB" id="A0A8X6NLM9"/>
<gene>
    <name evidence="1" type="ORF">NPIL_11811</name>
</gene>
<sequence>MINLTLKTTHMSSLKEQTKEKLWRNDILILSDCSRSNANTAFRLTTGHDSLYAHLCRFRIVDNPACPLCCSGAAMKADHPPPRLFSSHEELYLILIFGG</sequence>
<comment type="caution">
    <text evidence="1">The sequence shown here is derived from an EMBL/GenBank/DDBJ whole genome shotgun (WGS) entry which is preliminary data.</text>
</comment>
<organism evidence="1 2">
    <name type="scientific">Nephila pilipes</name>
    <name type="common">Giant wood spider</name>
    <name type="synonym">Nephila maculata</name>
    <dbReference type="NCBI Taxonomy" id="299642"/>
    <lineage>
        <taxon>Eukaryota</taxon>
        <taxon>Metazoa</taxon>
        <taxon>Ecdysozoa</taxon>
        <taxon>Arthropoda</taxon>
        <taxon>Chelicerata</taxon>
        <taxon>Arachnida</taxon>
        <taxon>Araneae</taxon>
        <taxon>Araneomorphae</taxon>
        <taxon>Entelegynae</taxon>
        <taxon>Araneoidea</taxon>
        <taxon>Nephilidae</taxon>
        <taxon>Nephila</taxon>
    </lineage>
</organism>
<evidence type="ECO:0000313" key="1">
    <source>
        <dbReference type="EMBL" id="GFT19215.1"/>
    </source>
</evidence>
<proteinExistence type="predicted"/>
<reference evidence="1" key="1">
    <citation type="submission" date="2020-08" db="EMBL/GenBank/DDBJ databases">
        <title>Multicomponent nature underlies the extraordinary mechanical properties of spider dragline silk.</title>
        <authorList>
            <person name="Kono N."/>
            <person name="Nakamura H."/>
            <person name="Mori M."/>
            <person name="Yoshida Y."/>
            <person name="Ohtoshi R."/>
            <person name="Malay A.D."/>
            <person name="Moran D.A.P."/>
            <person name="Tomita M."/>
            <person name="Numata K."/>
            <person name="Arakawa K."/>
        </authorList>
    </citation>
    <scope>NUCLEOTIDE SEQUENCE</scope>
</reference>
<protein>
    <submittedName>
        <fullName evidence="1">Uncharacterized protein</fullName>
    </submittedName>
</protein>
<evidence type="ECO:0000313" key="2">
    <source>
        <dbReference type="Proteomes" id="UP000887013"/>
    </source>
</evidence>
<dbReference type="Proteomes" id="UP000887013">
    <property type="component" value="Unassembled WGS sequence"/>
</dbReference>
<dbReference type="EMBL" id="BMAW01105433">
    <property type="protein sequence ID" value="GFT19215.1"/>
    <property type="molecule type" value="Genomic_DNA"/>
</dbReference>
<keyword evidence="2" id="KW-1185">Reference proteome</keyword>